<dbReference type="InterPro" id="IPR024465">
    <property type="entry name" value="DUF2399"/>
</dbReference>
<dbReference type="InterPro" id="IPR013495">
    <property type="entry name" value="CHP02679"/>
</dbReference>
<dbReference type="EMBL" id="JAGTPG010000002">
    <property type="protein sequence ID" value="MBR8642956.1"/>
    <property type="molecule type" value="Genomic_DNA"/>
</dbReference>
<comment type="caution">
    <text evidence="3">The sequence shown here is derived from an EMBL/GenBank/DDBJ whole genome shotgun (WGS) entry which is preliminary data.</text>
</comment>
<evidence type="ECO:0000259" key="1">
    <source>
        <dbReference type="Pfam" id="PF09664"/>
    </source>
</evidence>
<dbReference type="Pfam" id="PF11796">
    <property type="entry name" value="DUF3323"/>
    <property type="match status" value="1"/>
</dbReference>
<dbReference type="AlphaFoldDB" id="A0A941FGJ5"/>
<feature type="domain" description="Conserved hypothetical protein CHP02679 N terminus" evidence="2">
    <location>
        <begin position="35"/>
        <end position="246"/>
    </location>
</feature>
<evidence type="ECO:0000313" key="4">
    <source>
        <dbReference type="Proteomes" id="UP000682308"/>
    </source>
</evidence>
<evidence type="ECO:0000259" key="2">
    <source>
        <dbReference type="Pfam" id="PF11796"/>
    </source>
</evidence>
<dbReference type="Proteomes" id="UP000682308">
    <property type="component" value="Unassembled WGS sequence"/>
</dbReference>
<keyword evidence="4" id="KW-1185">Reference proteome</keyword>
<feature type="domain" description="DUF2399" evidence="1">
    <location>
        <begin position="267"/>
        <end position="419"/>
    </location>
</feature>
<dbReference type="InterPro" id="IPR024466">
    <property type="entry name" value="CHP02679_N"/>
</dbReference>
<protein>
    <submittedName>
        <fullName evidence="3">TIGR02679 family protein</fullName>
    </submittedName>
</protein>
<gene>
    <name evidence="3" type="ORF">KEF29_35670</name>
</gene>
<name>A0A941FGJ5_9ACTN</name>
<accession>A0A941FGJ5</accession>
<proteinExistence type="predicted"/>
<organism evidence="3 4">
    <name type="scientific">Streptomyces tuirus</name>
    <dbReference type="NCBI Taxonomy" id="68278"/>
    <lineage>
        <taxon>Bacteria</taxon>
        <taxon>Bacillati</taxon>
        <taxon>Actinomycetota</taxon>
        <taxon>Actinomycetes</taxon>
        <taxon>Kitasatosporales</taxon>
        <taxon>Streptomycetaceae</taxon>
        <taxon>Streptomyces</taxon>
    </lineage>
</organism>
<sequence>MSELPAATREWLAGPGLTRLWDAARRRLEGNGVQATGSLRLAAVNAQERNDLSLLLGKPLTGAAVTVRLDALDARLRTSAAGLGLREVLQELGPPLTDRRAARADAAARRSHVWSSLAFSLDASPLAGQDWTRQWSDVLRRTGVPRGVTPEAAVRTLQQAVQVLAVLLDPERDGTQGRGELAATVTGSAHGLDDGTWLARLVQRGVALAHGTEFPGDAAGRRALWRLVSVTPDEVSSTVLTYGLRPAGEGWREQSLRERAAHHAEAHLTARDLLALRLRLPAATVVHICENPRVVEAAADAACVRPLVCTSGSAATVVMTLLDALAATGCTFAYHGDFDWPGIALGNRIIRRYEALPWRMGAEDYERLAARTQAEGTPQLPLDGEPVRATWDANLAPAMTALGVALHEEATLDLLVEDLSHQLQ</sequence>
<evidence type="ECO:0000313" key="3">
    <source>
        <dbReference type="EMBL" id="MBR8642956.1"/>
    </source>
</evidence>
<reference evidence="3 4" key="1">
    <citation type="submission" date="2021-04" db="EMBL/GenBank/DDBJ databases">
        <title>Characterization of the biosynthetic gene cluster of new lipopeptides with antitumor activity in the genome of the marine Streptomyces PHM034.</title>
        <authorList>
            <person name="Ceniceros A."/>
            <person name="Canedo L."/>
            <person name="Mendez C."/>
            <person name="Olano C."/>
            <person name="Schleissner C."/>
            <person name="Cuevas C."/>
            <person name="De La Calle F."/>
            <person name="Salas J.A."/>
        </authorList>
    </citation>
    <scope>NUCLEOTIDE SEQUENCE [LARGE SCALE GENOMIC DNA]</scope>
    <source>
        <strain evidence="3 4">PHM034</strain>
    </source>
</reference>
<dbReference type="Pfam" id="PF09664">
    <property type="entry name" value="DUF2399"/>
    <property type="match status" value="1"/>
</dbReference>
<dbReference type="NCBIfam" id="TIGR02679">
    <property type="entry name" value="TIGR02679 family protein"/>
    <property type="match status" value="1"/>
</dbReference>